<gene>
    <name evidence="2" type="ORF">G7Y31_00570</name>
</gene>
<evidence type="ECO:0000259" key="1">
    <source>
        <dbReference type="SMART" id="SM00943"/>
    </source>
</evidence>
<evidence type="ECO:0000313" key="3">
    <source>
        <dbReference type="Proteomes" id="UP000594681"/>
    </source>
</evidence>
<dbReference type="CDD" id="cd04859">
    <property type="entry name" value="Prim_Pol"/>
    <property type="match status" value="1"/>
</dbReference>
<evidence type="ECO:0000313" key="2">
    <source>
        <dbReference type="EMBL" id="QPK80232.1"/>
    </source>
</evidence>
<accession>A0A7T0PCZ6</accession>
<feature type="domain" description="DNA primase/polymerase bifunctional N-terminal" evidence="1">
    <location>
        <begin position="4"/>
        <end position="157"/>
    </location>
</feature>
<dbReference type="KEGG" id="cliz:G7Y31_00570"/>
<keyword evidence="3" id="KW-1185">Reference proteome</keyword>
<proteinExistence type="predicted"/>
<name>A0A7T0PCZ6_9CORY</name>
<reference evidence="2 3" key="1">
    <citation type="submission" date="2020-11" db="EMBL/GenBank/DDBJ databases">
        <title>Corynebacterium sp. ZJ-599.</title>
        <authorList>
            <person name="Zhou J."/>
        </authorList>
    </citation>
    <scope>NUCLEOTIDE SEQUENCE [LARGE SCALE GENOMIC DNA]</scope>
    <source>
        <strain evidence="2 3">ZJ-599</strain>
    </source>
</reference>
<protein>
    <submittedName>
        <fullName evidence="2">Bifunctional DNA primase/polymerase</fullName>
    </submittedName>
</protein>
<dbReference type="SMART" id="SM00943">
    <property type="entry name" value="Prim-Pol"/>
    <property type="match status" value="1"/>
</dbReference>
<dbReference type="SUPFAM" id="SSF56747">
    <property type="entry name" value="Prim-pol domain"/>
    <property type="match status" value="1"/>
</dbReference>
<organism evidence="2 3">
    <name type="scientific">Corynebacterium lizhenjunii</name>
    <dbReference type="NCBI Taxonomy" id="2709394"/>
    <lineage>
        <taxon>Bacteria</taxon>
        <taxon>Bacillati</taxon>
        <taxon>Actinomycetota</taxon>
        <taxon>Actinomycetes</taxon>
        <taxon>Mycobacteriales</taxon>
        <taxon>Corynebacteriaceae</taxon>
        <taxon>Corynebacterium</taxon>
    </lineage>
</organism>
<dbReference type="EMBL" id="CP064954">
    <property type="protein sequence ID" value="QPK80232.1"/>
    <property type="molecule type" value="Genomic_DNA"/>
</dbReference>
<sequence>MEAALDYATRGLAVGPLRGKRPLVDGGYKAFSSDVDTVRRWWQRYPGANIGARPGRGIVVLDIDIRNGGHETWQLITASFAVPETMAFMTGSGGWHLWFTVPYLAPLRSELVHRGSGIDIKHGGAGYVVMAPSVHPETGGLYVPHTWTDIAPLPKGLLQHVFKPLPRPTTPGRVVVHADDAGAGLVRFVAELADGNRNNGLYWAARRALDSGLDIEAQLSDAARAVGLADAEIIRTLASARTAARGTLVGGAA</sequence>
<dbReference type="AlphaFoldDB" id="A0A7T0PCZ6"/>
<dbReference type="InterPro" id="IPR015330">
    <property type="entry name" value="DNA_primase/pol_bifunc_N"/>
</dbReference>
<dbReference type="Proteomes" id="UP000594681">
    <property type="component" value="Chromosome"/>
</dbReference>
<dbReference type="Pfam" id="PF09250">
    <property type="entry name" value="Prim-Pol"/>
    <property type="match status" value="1"/>
</dbReference>